<feature type="region of interest" description="Disordered" evidence="1">
    <location>
        <begin position="349"/>
        <end position="371"/>
    </location>
</feature>
<dbReference type="GO" id="GO:0004497">
    <property type="term" value="F:monooxygenase activity"/>
    <property type="evidence" value="ECO:0007669"/>
    <property type="project" value="InterPro"/>
</dbReference>
<dbReference type="Pfam" id="PF13450">
    <property type="entry name" value="NAD_binding_8"/>
    <property type="match status" value="1"/>
</dbReference>
<dbReference type="EMBL" id="CP019312">
    <property type="protein sequence ID" value="APX10645.1"/>
    <property type="molecule type" value="Genomic_DNA"/>
</dbReference>
<dbReference type="AlphaFoldDB" id="A0A1P8MRH1"/>
<evidence type="ECO:0000256" key="1">
    <source>
        <dbReference type="SAM" id="MobiDB-lite"/>
    </source>
</evidence>
<evidence type="ECO:0008006" key="4">
    <source>
        <dbReference type="Google" id="ProtNLM"/>
    </source>
</evidence>
<dbReference type="InterPro" id="IPR006905">
    <property type="entry name" value="Flavin_halogenase"/>
</dbReference>
<name>A0A1P8MRH1_9RHOB</name>
<dbReference type="OrthoDB" id="9799983at2"/>
<dbReference type="PRINTS" id="PR00420">
    <property type="entry name" value="RNGMNOXGNASE"/>
</dbReference>
<dbReference type="STRING" id="299262.BWR18_02230"/>
<sequence length="371" mass="38839">MQQVLIAGGGPAGLAAAIALAERKIAVTVVDPADCIAGTRAEMLAQGAGAIMQRLGLGHVLQDALRIETVKSMWGAAHLQSHGTAPGLGVHGWGLDRHALSIAMRKRARTLGVRTIKGRIGRTVQTCEGWRTNLSYLSSNKAVTTPYMIDATGRPGHIARRNGATTCHGPNLVAVLWHVAENSTAVMAAEATQVGWWYAAPADQGTTVGFVTSPTTAKEVFNDPQGTLAHAARTLTAIPVPAHGTPCITVDCRSAVLDRICDTGWVATGDAAAAFDPISSQGLFNALSGGFFAGNAVADAIGGDAEAPLVYAALAARTAERTHAQTRLQYAALPFDTAFWREHAGHQIAKRRRTAAEQRQDQTAMPVPAPG</sequence>
<dbReference type="InterPro" id="IPR050816">
    <property type="entry name" value="Flavin-dep_Halogenase_NPB"/>
</dbReference>
<accession>A0A1P8MRH1</accession>
<dbReference type="PANTHER" id="PTHR43747:SF1">
    <property type="entry name" value="SLR1998 PROTEIN"/>
    <property type="match status" value="1"/>
</dbReference>
<proteinExistence type="predicted"/>
<protein>
    <recommendedName>
        <fullName evidence="4">FAD-binding domain-containing protein</fullName>
    </recommendedName>
</protein>
<dbReference type="Proteomes" id="UP000186336">
    <property type="component" value="Chromosome"/>
</dbReference>
<keyword evidence="3" id="KW-1185">Reference proteome</keyword>
<dbReference type="Gene3D" id="3.30.9.100">
    <property type="match status" value="1"/>
</dbReference>
<organism evidence="2 3">
    <name type="scientific">Tateyamaria omphalii</name>
    <dbReference type="NCBI Taxonomy" id="299262"/>
    <lineage>
        <taxon>Bacteria</taxon>
        <taxon>Pseudomonadati</taxon>
        <taxon>Pseudomonadota</taxon>
        <taxon>Alphaproteobacteria</taxon>
        <taxon>Rhodobacterales</taxon>
        <taxon>Roseobacteraceae</taxon>
        <taxon>Tateyamaria</taxon>
    </lineage>
</organism>
<dbReference type="PANTHER" id="PTHR43747">
    <property type="entry name" value="FAD-BINDING PROTEIN"/>
    <property type="match status" value="1"/>
</dbReference>
<dbReference type="SUPFAM" id="SSF51905">
    <property type="entry name" value="FAD/NAD(P)-binding domain"/>
    <property type="match status" value="1"/>
</dbReference>
<dbReference type="Gene3D" id="3.50.50.60">
    <property type="entry name" value="FAD/NAD(P)-binding domain"/>
    <property type="match status" value="1"/>
</dbReference>
<dbReference type="InterPro" id="IPR036188">
    <property type="entry name" value="FAD/NAD-bd_sf"/>
</dbReference>
<reference evidence="2 3" key="1">
    <citation type="submission" date="2017-01" db="EMBL/GenBank/DDBJ databases">
        <title>Complete genome of Tateyamaria omphalii DOK1-4 isolated from seawater in Dokdo.</title>
        <authorList>
            <person name="Kim J.H."/>
            <person name="Chi W.-J."/>
        </authorList>
    </citation>
    <scope>NUCLEOTIDE SEQUENCE [LARGE SCALE GENOMIC DNA]</scope>
    <source>
        <strain evidence="2 3">DOK1-4</strain>
    </source>
</reference>
<dbReference type="Pfam" id="PF04820">
    <property type="entry name" value="Trp_halogenase"/>
    <property type="match status" value="1"/>
</dbReference>
<evidence type="ECO:0000313" key="3">
    <source>
        <dbReference type="Proteomes" id="UP000186336"/>
    </source>
</evidence>
<dbReference type="RefSeq" id="WP_076626512.1">
    <property type="nucleotide sequence ID" value="NZ_CP019312.1"/>
</dbReference>
<evidence type="ECO:0000313" key="2">
    <source>
        <dbReference type="EMBL" id="APX10645.1"/>
    </source>
</evidence>
<dbReference type="KEGG" id="tom:BWR18_02230"/>
<gene>
    <name evidence="2" type="ORF">BWR18_02230</name>
</gene>